<accession>A0A6J6MVG6</accession>
<gene>
    <name evidence="6" type="ORF">UFOPK2310_01017</name>
    <name evidence="7" type="ORF">UFOPK4043_00965</name>
</gene>
<feature type="domain" description="IclR-ED" evidence="5">
    <location>
        <begin position="68"/>
        <end position="256"/>
    </location>
</feature>
<dbReference type="InterPro" id="IPR029016">
    <property type="entry name" value="GAF-like_dom_sf"/>
</dbReference>
<dbReference type="PANTHER" id="PTHR30136">
    <property type="entry name" value="HELIX-TURN-HELIX TRANSCRIPTIONAL REGULATOR, ICLR FAMILY"/>
    <property type="match status" value="1"/>
</dbReference>
<dbReference type="InterPro" id="IPR050707">
    <property type="entry name" value="HTH_MetabolicPath_Reg"/>
</dbReference>
<evidence type="ECO:0000259" key="5">
    <source>
        <dbReference type="PROSITE" id="PS51078"/>
    </source>
</evidence>
<dbReference type="GO" id="GO:0003677">
    <property type="term" value="F:DNA binding"/>
    <property type="evidence" value="ECO:0007669"/>
    <property type="project" value="UniProtKB-KW"/>
</dbReference>
<dbReference type="InterPro" id="IPR036390">
    <property type="entry name" value="WH_DNA-bd_sf"/>
</dbReference>
<dbReference type="EMBL" id="CAFBPA010000141">
    <property type="protein sequence ID" value="CAB5009053.1"/>
    <property type="molecule type" value="Genomic_DNA"/>
</dbReference>
<keyword evidence="3" id="KW-0804">Transcription</keyword>
<protein>
    <submittedName>
        <fullName evidence="6">Unannotated protein</fullName>
    </submittedName>
</protein>
<evidence type="ECO:0000259" key="4">
    <source>
        <dbReference type="PROSITE" id="PS51077"/>
    </source>
</evidence>
<feature type="domain" description="HTH iclR-type" evidence="4">
    <location>
        <begin position="5"/>
        <end position="67"/>
    </location>
</feature>
<dbReference type="SUPFAM" id="SSF46785">
    <property type="entry name" value="Winged helix' DNA-binding domain"/>
    <property type="match status" value="1"/>
</dbReference>
<keyword evidence="2" id="KW-0238">DNA-binding</keyword>
<evidence type="ECO:0000256" key="1">
    <source>
        <dbReference type="ARBA" id="ARBA00023015"/>
    </source>
</evidence>
<proteinExistence type="predicted"/>
<evidence type="ECO:0000313" key="7">
    <source>
        <dbReference type="EMBL" id="CAB5009053.1"/>
    </source>
</evidence>
<name>A0A6J6MVG6_9ZZZZ</name>
<evidence type="ECO:0000313" key="6">
    <source>
        <dbReference type="EMBL" id="CAB4677669.1"/>
    </source>
</evidence>
<dbReference type="EMBL" id="CAEZWW010000123">
    <property type="protein sequence ID" value="CAB4677669.1"/>
    <property type="molecule type" value="Genomic_DNA"/>
</dbReference>
<dbReference type="PROSITE" id="PS51078">
    <property type="entry name" value="ICLR_ED"/>
    <property type="match status" value="1"/>
</dbReference>
<dbReference type="SMART" id="SM00346">
    <property type="entry name" value="HTH_ICLR"/>
    <property type="match status" value="1"/>
</dbReference>
<dbReference type="Pfam" id="PF09339">
    <property type="entry name" value="HTH_IclR"/>
    <property type="match status" value="1"/>
</dbReference>
<dbReference type="Gene3D" id="3.30.450.40">
    <property type="match status" value="1"/>
</dbReference>
<sequence length="261" mass="27821">MSSNAPAATRAMGALRVLAQAPGPVTAAALGVALGLPRSSTYHLLAAMEREGFVVHFPEEQRWGLGVTAFEIGAAYLRHEPLERLARPLLKQLVAQAGSATPLAAHLGVLHGRETLYLLKESTKRPITIVAEVGVRLPASLTASGRAMLAQLPAEQVRALFPNRSAFVDRTGIGPMSLPELRRLLQVERNLGYAQEQGMVTLGFSSVAVAVRDHNRRPVASIGLTFPDDGASAMQGSRLAVTAIRAAVELSRRIGMKEEAV</sequence>
<dbReference type="Gene3D" id="1.10.10.10">
    <property type="entry name" value="Winged helix-like DNA-binding domain superfamily/Winged helix DNA-binding domain"/>
    <property type="match status" value="1"/>
</dbReference>
<reference evidence="6" key="1">
    <citation type="submission" date="2020-05" db="EMBL/GenBank/DDBJ databases">
        <authorList>
            <person name="Chiriac C."/>
            <person name="Salcher M."/>
            <person name="Ghai R."/>
            <person name="Kavagutti S V."/>
        </authorList>
    </citation>
    <scope>NUCLEOTIDE SEQUENCE</scope>
</reference>
<evidence type="ECO:0000256" key="2">
    <source>
        <dbReference type="ARBA" id="ARBA00023125"/>
    </source>
</evidence>
<dbReference type="GO" id="GO:0003700">
    <property type="term" value="F:DNA-binding transcription factor activity"/>
    <property type="evidence" value="ECO:0007669"/>
    <property type="project" value="TreeGrafter"/>
</dbReference>
<dbReference type="InterPro" id="IPR036388">
    <property type="entry name" value="WH-like_DNA-bd_sf"/>
</dbReference>
<dbReference type="AlphaFoldDB" id="A0A6J6MVG6"/>
<dbReference type="PROSITE" id="PS51077">
    <property type="entry name" value="HTH_ICLR"/>
    <property type="match status" value="1"/>
</dbReference>
<dbReference type="InterPro" id="IPR005471">
    <property type="entry name" value="Tscrpt_reg_IclR_N"/>
</dbReference>
<keyword evidence="1" id="KW-0805">Transcription regulation</keyword>
<evidence type="ECO:0000256" key="3">
    <source>
        <dbReference type="ARBA" id="ARBA00023163"/>
    </source>
</evidence>
<organism evidence="6">
    <name type="scientific">freshwater metagenome</name>
    <dbReference type="NCBI Taxonomy" id="449393"/>
    <lineage>
        <taxon>unclassified sequences</taxon>
        <taxon>metagenomes</taxon>
        <taxon>ecological metagenomes</taxon>
    </lineage>
</organism>
<dbReference type="InterPro" id="IPR014757">
    <property type="entry name" value="Tscrpt_reg_IclR_C"/>
</dbReference>
<dbReference type="GO" id="GO:0045892">
    <property type="term" value="P:negative regulation of DNA-templated transcription"/>
    <property type="evidence" value="ECO:0007669"/>
    <property type="project" value="TreeGrafter"/>
</dbReference>
<dbReference type="Pfam" id="PF01614">
    <property type="entry name" value="IclR_C"/>
    <property type="match status" value="1"/>
</dbReference>
<dbReference type="SUPFAM" id="SSF55781">
    <property type="entry name" value="GAF domain-like"/>
    <property type="match status" value="1"/>
</dbReference>
<dbReference type="PANTHER" id="PTHR30136:SF35">
    <property type="entry name" value="HTH-TYPE TRANSCRIPTIONAL REGULATOR RV1719"/>
    <property type="match status" value="1"/>
</dbReference>